<dbReference type="Gene3D" id="3.40.1190.20">
    <property type="match status" value="1"/>
</dbReference>
<comment type="caution">
    <text evidence="5">The sequence shown here is derived from an EMBL/GenBank/DDBJ whole genome shotgun (WGS) entry which is preliminary data.</text>
</comment>
<proteinExistence type="inferred from homology"/>
<comment type="similarity">
    <text evidence="1">Belongs to the carbohydrate kinase PfkB family.</text>
</comment>
<dbReference type="FunCoup" id="B4CWR4">
    <property type="interactions" value="215"/>
</dbReference>
<keyword evidence="6" id="KW-1185">Reference proteome</keyword>
<dbReference type="PANTHER" id="PTHR43320:SF2">
    <property type="entry name" value="2-DEHYDRO-3-DEOXYGLUCONOKINASE_2-DEHYDRO-3-DEOXYGALACTONOKINASE"/>
    <property type="match status" value="1"/>
</dbReference>
<gene>
    <name evidence="5" type="ORF">CfE428DRAFT_1102</name>
</gene>
<evidence type="ECO:0000256" key="3">
    <source>
        <dbReference type="ARBA" id="ARBA00022777"/>
    </source>
</evidence>
<name>B4CWR4_9BACT</name>
<evidence type="ECO:0000259" key="4">
    <source>
        <dbReference type="Pfam" id="PF00294"/>
    </source>
</evidence>
<reference evidence="5 6" key="1">
    <citation type="journal article" date="2011" name="J. Bacteriol.">
        <title>Genome sequence of Chthoniobacter flavus Ellin428, an aerobic heterotrophic soil bacterium.</title>
        <authorList>
            <person name="Kant R."/>
            <person name="van Passel M.W."/>
            <person name="Palva A."/>
            <person name="Lucas S."/>
            <person name="Lapidus A."/>
            <person name="Glavina Del Rio T."/>
            <person name="Dalin E."/>
            <person name="Tice H."/>
            <person name="Bruce D."/>
            <person name="Goodwin L."/>
            <person name="Pitluck S."/>
            <person name="Larimer F.W."/>
            <person name="Land M.L."/>
            <person name="Hauser L."/>
            <person name="Sangwan P."/>
            <person name="de Vos W.M."/>
            <person name="Janssen P.H."/>
            <person name="Smidt H."/>
        </authorList>
    </citation>
    <scope>NUCLEOTIDE SEQUENCE [LARGE SCALE GENOMIC DNA]</scope>
    <source>
        <strain evidence="5 6">Ellin428</strain>
    </source>
</reference>
<dbReference type="PANTHER" id="PTHR43320">
    <property type="entry name" value="SUGAR KINASE"/>
    <property type="match status" value="1"/>
</dbReference>
<feature type="domain" description="Carbohydrate kinase PfkB" evidence="4">
    <location>
        <begin position="1"/>
        <end position="313"/>
    </location>
</feature>
<dbReference type="InterPro" id="IPR029056">
    <property type="entry name" value="Ribokinase-like"/>
</dbReference>
<dbReference type="InterPro" id="IPR052700">
    <property type="entry name" value="Carb_kinase_PfkB-like"/>
</dbReference>
<protein>
    <submittedName>
        <fullName evidence="5">PfkB domain protein</fullName>
    </submittedName>
</protein>
<organism evidence="5 6">
    <name type="scientific">Chthoniobacter flavus Ellin428</name>
    <dbReference type="NCBI Taxonomy" id="497964"/>
    <lineage>
        <taxon>Bacteria</taxon>
        <taxon>Pseudomonadati</taxon>
        <taxon>Verrucomicrobiota</taxon>
        <taxon>Spartobacteria</taxon>
        <taxon>Chthoniobacterales</taxon>
        <taxon>Chthoniobacteraceae</taxon>
        <taxon>Chthoniobacter</taxon>
    </lineage>
</organism>
<dbReference type="eggNOG" id="COG0524">
    <property type="taxonomic scope" value="Bacteria"/>
</dbReference>
<dbReference type="CDD" id="cd01166">
    <property type="entry name" value="KdgK"/>
    <property type="match status" value="1"/>
</dbReference>
<dbReference type="InterPro" id="IPR011611">
    <property type="entry name" value="PfkB_dom"/>
</dbReference>
<sequence>MPDVVTFGEIMLRLTSPGHLRLVQAPHFEITLGGAEANVAVMIAQLGGSAGYVTRLPANDVAQRAINELRGYGVDTNFIVRAGNRIGIYFLEQGASQRAGKVIYDRAHSAIAEAQPGEFPWDKIFAGAKWFHWSGITPALSVSAAKVTGEAIAAARRMGLAVSFDLNYRAKLWENPEQAGEVLSPLMKGVHLCVTSIEEAQSVFGIDVAAGEGPRGTETARQLCEKFGFESVALTQRQGATANATSWGAMFFHEGQSYFSPRHEISVVDRVGAGDSFSGALIFALLRGDGAQKAIDFAVAASTLKHTVPGDYNLVSLAEIEALAAGAGGGRVQR</sequence>
<dbReference type="InParanoid" id="B4CWR4"/>
<keyword evidence="2" id="KW-0808">Transferase</keyword>
<accession>B4CWR4</accession>
<dbReference type="AlphaFoldDB" id="B4CWR4"/>
<dbReference type="EMBL" id="ABVL01000002">
    <property type="protein sequence ID" value="EDY21856.1"/>
    <property type="molecule type" value="Genomic_DNA"/>
</dbReference>
<dbReference type="Pfam" id="PF00294">
    <property type="entry name" value="PfkB"/>
    <property type="match status" value="1"/>
</dbReference>
<evidence type="ECO:0000256" key="1">
    <source>
        <dbReference type="ARBA" id="ARBA00010688"/>
    </source>
</evidence>
<keyword evidence="3" id="KW-0418">Kinase</keyword>
<evidence type="ECO:0000313" key="6">
    <source>
        <dbReference type="Proteomes" id="UP000005824"/>
    </source>
</evidence>
<evidence type="ECO:0000256" key="2">
    <source>
        <dbReference type="ARBA" id="ARBA00022679"/>
    </source>
</evidence>
<dbReference type="GO" id="GO:0016301">
    <property type="term" value="F:kinase activity"/>
    <property type="evidence" value="ECO:0007669"/>
    <property type="project" value="UniProtKB-KW"/>
</dbReference>
<dbReference type="STRING" id="497964.CfE428DRAFT_1102"/>
<dbReference type="Proteomes" id="UP000005824">
    <property type="component" value="Unassembled WGS sequence"/>
</dbReference>
<evidence type="ECO:0000313" key="5">
    <source>
        <dbReference type="EMBL" id="EDY21856.1"/>
    </source>
</evidence>
<dbReference type="SUPFAM" id="SSF53613">
    <property type="entry name" value="Ribokinase-like"/>
    <property type="match status" value="1"/>
</dbReference>
<dbReference type="RefSeq" id="WP_006978428.1">
    <property type="nucleotide sequence ID" value="NZ_ABVL01000002.1"/>
</dbReference>